<gene>
    <name evidence="2" type="ORF">TRAPUB_4219</name>
</gene>
<organism evidence="2 3">
    <name type="scientific">Trametes pubescens</name>
    <name type="common">White-rot fungus</name>
    <dbReference type="NCBI Taxonomy" id="154538"/>
    <lineage>
        <taxon>Eukaryota</taxon>
        <taxon>Fungi</taxon>
        <taxon>Dikarya</taxon>
        <taxon>Basidiomycota</taxon>
        <taxon>Agaricomycotina</taxon>
        <taxon>Agaricomycetes</taxon>
        <taxon>Polyporales</taxon>
        <taxon>Polyporaceae</taxon>
        <taxon>Trametes</taxon>
    </lineage>
</organism>
<feature type="compositionally biased region" description="Basic and acidic residues" evidence="1">
    <location>
        <begin position="91"/>
        <end position="103"/>
    </location>
</feature>
<keyword evidence="3" id="KW-1185">Reference proteome</keyword>
<evidence type="ECO:0000313" key="2">
    <source>
        <dbReference type="EMBL" id="OJT05006.1"/>
    </source>
</evidence>
<dbReference type="OMA" id="GPEERRY"/>
<name>A0A1M2VBV6_TRAPU</name>
<dbReference type="OrthoDB" id="2797114at2759"/>
<dbReference type="STRING" id="154538.A0A1M2VBV6"/>
<accession>A0A1M2VBV6</accession>
<proteinExistence type="predicted"/>
<dbReference type="Gene3D" id="3.60.130.30">
    <property type="match status" value="1"/>
</dbReference>
<feature type="region of interest" description="Disordered" evidence="1">
    <location>
        <begin position="91"/>
        <end position="125"/>
    </location>
</feature>
<dbReference type="AlphaFoldDB" id="A0A1M2VBV6"/>
<evidence type="ECO:0000313" key="3">
    <source>
        <dbReference type="Proteomes" id="UP000184267"/>
    </source>
</evidence>
<comment type="caution">
    <text evidence="2">The sequence shown here is derived from an EMBL/GenBank/DDBJ whole genome shotgun (WGS) entry which is preliminary data.</text>
</comment>
<protein>
    <submittedName>
        <fullName evidence="2">Uncharacterized protein</fullName>
    </submittedName>
</protein>
<reference evidence="2 3" key="1">
    <citation type="submission" date="2016-10" db="EMBL/GenBank/DDBJ databases">
        <title>Genome sequence of the basidiomycete white-rot fungus Trametes pubescens.</title>
        <authorList>
            <person name="Makela M.R."/>
            <person name="Granchi Z."/>
            <person name="Peng M."/>
            <person name="De Vries R.P."/>
            <person name="Grigoriev I."/>
            <person name="Riley R."/>
            <person name="Hilden K."/>
        </authorList>
    </citation>
    <scope>NUCLEOTIDE SEQUENCE [LARGE SCALE GENOMIC DNA]</scope>
    <source>
        <strain evidence="2 3">FBCC735</strain>
    </source>
</reference>
<dbReference type="EMBL" id="MNAD01001498">
    <property type="protein sequence ID" value="OJT05006.1"/>
    <property type="molecule type" value="Genomic_DNA"/>
</dbReference>
<sequence>MFTMSNAEAAVPSSRFRTRSGATYSPWTCIPVRCDFAIAPLASIPEEPAGSMDANASDSEQDEDDLPVEMVLRKISQPPQQPVGIVITKGDIRTRSKARDKQRYKERRKSARFAKDQENLAQTSSSARRIKTVALKRRHAADAMSAYIDLSASATQPFTGCGGFVKNPITKSGFIGRRLSQSADDCRSLTREQAMALGFRRIEWNGCEPRVLLDKTGRAFAVLAGRPKDTVSWNRVNEEVQELFDEARSSYKFEAKQESHRRGEYPSVSSGISYGGGQKRVSNLIHTQHNQEVISRLLDNPAIKRLAGFGDAAFKLYAPRLHRHYADTMDQLLANDPTLEPNFRKNVFGAATFNLGPQVSTHVHTDHLNLPAGWCAVTAIGTFNPKEGGHLLLWDLKLLIEFPPGSLIFIPSAILRHSNTAVGPEERRYSFTQYSAGGLFRWVECGHQSRKDFEKAGGIFGVTGMERWLHGVSMWSTWDEFRVSPKN</sequence>
<evidence type="ECO:0000256" key="1">
    <source>
        <dbReference type="SAM" id="MobiDB-lite"/>
    </source>
</evidence>
<dbReference type="Proteomes" id="UP000184267">
    <property type="component" value="Unassembled WGS sequence"/>
</dbReference>
<feature type="region of interest" description="Disordered" evidence="1">
    <location>
        <begin position="1"/>
        <end position="20"/>
    </location>
</feature>